<evidence type="ECO:0000313" key="1">
    <source>
        <dbReference type="EMBL" id="ACF43046.1"/>
    </source>
</evidence>
<proteinExistence type="predicted"/>
<organism evidence="1 2">
    <name type="scientific">Pelodictyon phaeoclathratiforme (strain DSM 5477 / BU-1)</name>
    <dbReference type="NCBI Taxonomy" id="324925"/>
    <lineage>
        <taxon>Bacteria</taxon>
        <taxon>Pseudomonadati</taxon>
        <taxon>Chlorobiota</taxon>
        <taxon>Chlorobiia</taxon>
        <taxon>Chlorobiales</taxon>
        <taxon>Chlorobiaceae</taxon>
        <taxon>Chlorobium/Pelodictyon group</taxon>
        <taxon>Pelodictyon</taxon>
    </lineage>
</organism>
<sequence length="275" mass="31372">MSEVTSTDKDPCIHHRFLDEAGDTTFYGKGKISVIGNEGSSHCFILGMLKINEPLDTVRKKVIELQQAIAEDSYFHGVPSIEKMKASCGYFLHAKNDLPEVKKMAFDLIKTIDCSFEVVVGRKIPTLYESKHNGKEAEFYADLLSHLLKNKLNAYSKLVLNISHRSKCTTHTNLQKGLSKAVTRAQSKAPDKANDCSVVFNVQQPTAEPLLNIADYFCWAIQRVFERGETRYYDYISDQVAMVQDLYDFEKWKSRGNYYNRQKKLSSDNCLKNNK</sequence>
<dbReference type="RefSeq" id="WP_012507541.1">
    <property type="nucleotide sequence ID" value="NC_011060.1"/>
</dbReference>
<evidence type="ECO:0008006" key="3">
    <source>
        <dbReference type="Google" id="ProtNLM"/>
    </source>
</evidence>
<dbReference type="InterPro" id="IPR024524">
    <property type="entry name" value="DUF3800"/>
</dbReference>
<gene>
    <name evidence="1" type="ordered locus">Ppha_0752</name>
</gene>
<evidence type="ECO:0000313" key="2">
    <source>
        <dbReference type="Proteomes" id="UP000002724"/>
    </source>
</evidence>
<dbReference type="Pfam" id="PF12686">
    <property type="entry name" value="DUF3800"/>
    <property type="match status" value="1"/>
</dbReference>
<dbReference type="HOGENOM" id="CLU_1011394_0_0_10"/>
<dbReference type="OrthoDB" id="277376at2"/>
<dbReference type="Proteomes" id="UP000002724">
    <property type="component" value="Chromosome"/>
</dbReference>
<name>B4SEF4_PELPB</name>
<reference evidence="1 2" key="1">
    <citation type="submission" date="2008-06" db="EMBL/GenBank/DDBJ databases">
        <title>Complete sequence of Pelodictyon phaeoclathratiforme BU-1.</title>
        <authorList>
            <consortium name="US DOE Joint Genome Institute"/>
            <person name="Lucas S."/>
            <person name="Copeland A."/>
            <person name="Lapidus A."/>
            <person name="Glavina del Rio T."/>
            <person name="Dalin E."/>
            <person name="Tice H."/>
            <person name="Bruce D."/>
            <person name="Goodwin L."/>
            <person name="Pitluck S."/>
            <person name="Schmutz J."/>
            <person name="Larimer F."/>
            <person name="Land M."/>
            <person name="Hauser L."/>
            <person name="Kyrpides N."/>
            <person name="Mikhailova N."/>
            <person name="Liu Z."/>
            <person name="Li T."/>
            <person name="Zhao F."/>
            <person name="Overmann J."/>
            <person name="Bryant D.A."/>
            <person name="Richardson P."/>
        </authorList>
    </citation>
    <scope>NUCLEOTIDE SEQUENCE [LARGE SCALE GENOMIC DNA]</scope>
    <source>
        <strain evidence="2">DSM 5477 / BU-1</strain>
    </source>
</reference>
<dbReference type="AlphaFoldDB" id="B4SEF4"/>
<dbReference type="EMBL" id="CP001110">
    <property type="protein sequence ID" value="ACF43046.1"/>
    <property type="molecule type" value="Genomic_DNA"/>
</dbReference>
<dbReference type="KEGG" id="pph:Ppha_0752"/>
<protein>
    <recommendedName>
        <fullName evidence="3">DUF3800 domain-containing protein</fullName>
    </recommendedName>
</protein>
<keyword evidence="2" id="KW-1185">Reference proteome</keyword>
<accession>B4SEF4</accession>